<evidence type="ECO:0000256" key="1">
    <source>
        <dbReference type="ARBA" id="ARBA00004921"/>
    </source>
</evidence>
<dbReference type="GO" id="GO:0004396">
    <property type="term" value="F:hexokinase activity"/>
    <property type="evidence" value="ECO:0007669"/>
    <property type="project" value="UniProtKB-EC"/>
</dbReference>
<protein>
    <recommendedName>
        <fullName evidence="3">hexokinase</fullName>
        <ecNumber evidence="3">2.7.1.1</ecNumber>
    </recommendedName>
</protein>
<evidence type="ECO:0000313" key="6">
    <source>
        <dbReference type="EMBL" id="PNR49967.1"/>
    </source>
</evidence>
<dbReference type="AlphaFoldDB" id="A0A2K1K863"/>
<evidence type="ECO:0000259" key="5">
    <source>
        <dbReference type="Pfam" id="PF03727"/>
    </source>
</evidence>
<evidence type="ECO:0000256" key="4">
    <source>
        <dbReference type="ARBA" id="ARBA00023152"/>
    </source>
</evidence>
<evidence type="ECO:0000313" key="8">
    <source>
        <dbReference type="Proteomes" id="UP000006727"/>
    </source>
</evidence>
<comment type="pathway">
    <text evidence="2">Carbohydrate metabolism; hexose metabolism.</text>
</comment>
<gene>
    <name evidence="7" type="primary">LOC112285491</name>
    <name evidence="6" type="ORF">PHYPA_011864</name>
</gene>
<dbReference type="Proteomes" id="UP000006727">
    <property type="component" value="Chromosome 8"/>
</dbReference>
<dbReference type="RefSeq" id="XP_024382136.1">
    <property type="nucleotide sequence ID" value="XM_024526368.2"/>
</dbReference>
<keyword evidence="4" id="KW-0324">Glycolysis</keyword>
<evidence type="ECO:0000256" key="3">
    <source>
        <dbReference type="ARBA" id="ARBA00012324"/>
    </source>
</evidence>
<reference evidence="7" key="3">
    <citation type="submission" date="2020-12" db="UniProtKB">
        <authorList>
            <consortium name="EnsemblPlants"/>
        </authorList>
    </citation>
    <scope>IDENTIFICATION</scope>
</reference>
<dbReference type="EnsemblPlants" id="Pp3c8_20680V3.1">
    <property type="protein sequence ID" value="Pp3c8_20680V3.1"/>
    <property type="gene ID" value="Pp3c8_20680"/>
</dbReference>
<reference evidence="6 8" key="1">
    <citation type="journal article" date="2008" name="Science">
        <title>The Physcomitrella genome reveals evolutionary insights into the conquest of land by plants.</title>
        <authorList>
            <person name="Rensing S."/>
            <person name="Lang D."/>
            <person name="Zimmer A."/>
            <person name="Terry A."/>
            <person name="Salamov A."/>
            <person name="Shapiro H."/>
            <person name="Nishiyama T."/>
            <person name="Perroud P.-F."/>
            <person name="Lindquist E."/>
            <person name="Kamisugi Y."/>
            <person name="Tanahashi T."/>
            <person name="Sakakibara K."/>
            <person name="Fujita T."/>
            <person name="Oishi K."/>
            <person name="Shin-I T."/>
            <person name="Kuroki Y."/>
            <person name="Toyoda A."/>
            <person name="Suzuki Y."/>
            <person name="Hashimoto A."/>
            <person name="Yamaguchi K."/>
            <person name="Sugano A."/>
            <person name="Kohara Y."/>
            <person name="Fujiyama A."/>
            <person name="Anterola A."/>
            <person name="Aoki S."/>
            <person name="Ashton N."/>
            <person name="Barbazuk W.B."/>
            <person name="Barker E."/>
            <person name="Bennetzen J."/>
            <person name="Bezanilla M."/>
            <person name="Blankenship R."/>
            <person name="Cho S.H."/>
            <person name="Dutcher S."/>
            <person name="Estelle M."/>
            <person name="Fawcett J.A."/>
            <person name="Gundlach H."/>
            <person name="Hanada K."/>
            <person name="Heyl A."/>
            <person name="Hicks K.A."/>
            <person name="Hugh J."/>
            <person name="Lohr M."/>
            <person name="Mayer K."/>
            <person name="Melkozernov A."/>
            <person name="Murata T."/>
            <person name="Nelson D."/>
            <person name="Pils B."/>
            <person name="Prigge M."/>
            <person name="Reiss B."/>
            <person name="Renner T."/>
            <person name="Rombauts S."/>
            <person name="Rushton P."/>
            <person name="Sanderfoot A."/>
            <person name="Schween G."/>
            <person name="Shiu S.-H."/>
            <person name="Stueber K."/>
            <person name="Theodoulou F.L."/>
            <person name="Tu H."/>
            <person name="Van de Peer Y."/>
            <person name="Verrier P.J."/>
            <person name="Waters E."/>
            <person name="Wood A."/>
            <person name="Yang L."/>
            <person name="Cove D."/>
            <person name="Cuming A."/>
            <person name="Hasebe M."/>
            <person name="Lucas S."/>
            <person name="Mishler D.B."/>
            <person name="Reski R."/>
            <person name="Grigoriev I."/>
            <person name="Quatrano R.S."/>
            <person name="Boore J.L."/>
        </authorList>
    </citation>
    <scope>NUCLEOTIDE SEQUENCE [LARGE SCALE GENOMIC DNA]</scope>
    <source>
        <strain evidence="7 8">cv. Gransden 2004</strain>
    </source>
</reference>
<name>A0A2K1K863_PHYPA</name>
<dbReference type="SUPFAM" id="SSF53067">
    <property type="entry name" value="Actin-like ATPase domain"/>
    <property type="match status" value="1"/>
</dbReference>
<dbReference type="EMBL" id="ABEU02000008">
    <property type="protein sequence ID" value="PNR49967.1"/>
    <property type="molecule type" value="Genomic_DNA"/>
</dbReference>
<dbReference type="UniPathway" id="UPA00242"/>
<dbReference type="KEGG" id="ppp:112285491"/>
<accession>A0A2K1K863</accession>
<evidence type="ECO:0000256" key="2">
    <source>
        <dbReference type="ARBA" id="ARBA00005028"/>
    </source>
</evidence>
<dbReference type="Pfam" id="PF03727">
    <property type="entry name" value="Hexokinase_2"/>
    <property type="match status" value="1"/>
</dbReference>
<reference evidence="6 8" key="2">
    <citation type="journal article" date="2018" name="Plant J.">
        <title>The Physcomitrella patens chromosome-scale assembly reveals moss genome structure and evolution.</title>
        <authorList>
            <person name="Lang D."/>
            <person name="Ullrich K.K."/>
            <person name="Murat F."/>
            <person name="Fuchs J."/>
            <person name="Jenkins J."/>
            <person name="Haas F.B."/>
            <person name="Piednoel M."/>
            <person name="Gundlach H."/>
            <person name="Van Bel M."/>
            <person name="Meyberg R."/>
            <person name="Vives C."/>
            <person name="Morata J."/>
            <person name="Symeonidi A."/>
            <person name="Hiss M."/>
            <person name="Muchero W."/>
            <person name="Kamisugi Y."/>
            <person name="Saleh O."/>
            <person name="Blanc G."/>
            <person name="Decker E.L."/>
            <person name="van Gessel N."/>
            <person name="Grimwood J."/>
            <person name="Hayes R.D."/>
            <person name="Graham S.W."/>
            <person name="Gunter L.E."/>
            <person name="McDaniel S.F."/>
            <person name="Hoernstein S.N.W."/>
            <person name="Larsson A."/>
            <person name="Li F.W."/>
            <person name="Perroud P.F."/>
            <person name="Phillips J."/>
            <person name="Ranjan P."/>
            <person name="Rokshar D.S."/>
            <person name="Rothfels C.J."/>
            <person name="Schneider L."/>
            <person name="Shu S."/>
            <person name="Stevenson D.W."/>
            <person name="Thummler F."/>
            <person name="Tillich M."/>
            <person name="Villarreal Aguilar J.C."/>
            <person name="Widiez T."/>
            <person name="Wong G.K."/>
            <person name="Wymore A."/>
            <person name="Zhang Y."/>
            <person name="Zimmer A.D."/>
            <person name="Quatrano R.S."/>
            <person name="Mayer K.F.X."/>
            <person name="Goodstein D."/>
            <person name="Casacuberta J.M."/>
            <person name="Vandepoele K."/>
            <person name="Reski R."/>
            <person name="Cuming A.C."/>
            <person name="Tuskan G.A."/>
            <person name="Maumus F."/>
            <person name="Salse J."/>
            <person name="Schmutz J."/>
            <person name="Rensing S.A."/>
        </authorList>
    </citation>
    <scope>NUCLEOTIDE SEQUENCE [LARGE SCALE GENOMIC DNA]</scope>
    <source>
        <strain evidence="7 8">cv. Gransden 2004</strain>
    </source>
</reference>
<keyword evidence="8" id="KW-1185">Reference proteome</keyword>
<dbReference type="GeneID" id="112285491"/>
<dbReference type="InterPro" id="IPR022673">
    <property type="entry name" value="Hexokinase_C"/>
</dbReference>
<dbReference type="GO" id="GO:0006096">
    <property type="term" value="P:glycolytic process"/>
    <property type="evidence" value="ECO:0007669"/>
    <property type="project" value="UniProtKB-KW"/>
</dbReference>
<comment type="pathway">
    <text evidence="1">Carbohydrate degradation.</text>
</comment>
<dbReference type="EnsemblPlants" id="Pp3c8_20680V3.3">
    <property type="protein sequence ID" value="Pp3c8_20680V3.3"/>
    <property type="gene ID" value="Pp3c8_20680"/>
</dbReference>
<dbReference type="Gramene" id="Pp3c8_20680V3.1">
    <property type="protein sequence ID" value="Pp3c8_20680V3.1"/>
    <property type="gene ID" value="Pp3c8_20680"/>
</dbReference>
<dbReference type="EC" id="2.7.1.1" evidence="3"/>
<dbReference type="InterPro" id="IPR043129">
    <property type="entry name" value="ATPase_NBD"/>
</dbReference>
<dbReference type="GO" id="GO:0019318">
    <property type="term" value="P:hexose metabolic process"/>
    <property type="evidence" value="ECO:0007669"/>
    <property type="project" value="UniProtKB-UniPathway"/>
</dbReference>
<feature type="domain" description="Hexokinase C-terminal" evidence="5">
    <location>
        <begin position="51"/>
        <end position="99"/>
    </location>
</feature>
<dbReference type="Gramene" id="Pp3c8_20680V3.3">
    <property type="protein sequence ID" value="Pp3c8_20680V3.3"/>
    <property type="gene ID" value="Pp3c8_20680"/>
</dbReference>
<dbReference type="GO" id="GO:0005524">
    <property type="term" value="F:ATP binding"/>
    <property type="evidence" value="ECO:0007669"/>
    <property type="project" value="InterPro"/>
</dbReference>
<organism evidence="6">
    <name type="scientific">Physcomitrium patens</name>
    <name type="common">Spreading-leaved earth moss</name>
    <name type="synonym">Physcomitrella patens</name>
    <dbReference type="NCBI Taxonomy" id="3218"/>
    <lineage>
        <taxon>Eukaryota</taxon>
        <taxon>Viridiplantae</taxon>
        <taxon>Streptophyta</taxon>
        <taxon>Embryophyta</taxon>
        <taxon>Bryophyta</taxon>
        <taxon>Bryophytina</taxon>
        <taxon>Bryopsida</taxon>
        <taxon>Funariidae</taxon>
        <taxon>Funariales</taxon>
        <taxon>Funariaceae</taxon>
        <taxon>Physcomitrium</taxon>
    </lineage>
</organism>
<proteinExistence type="predicted"/>
<dbReference type="OrthoDB" id="419537at2759"/>
<dbReference type="Gene3D" id="3.40.367.20">
    <property type="match status" value="1"/>
</dbReference>
<sequence length="125" mass="14237">MGLFAKPMVSWQARNLPIRLPTTRPTPQQQQQFSGRHRGNTKCIISINKEEYMKMMIEKDQKTDLAARRIVHNVCDIVIMRSVRLAAAGIVGILNKIGGEAFNSMDSRTFTNLHWNSQVPQQLDT</sequence>
<evidence type="ECO:0000313" key="7">
    <source>
        <dbReference type="EnsemblPlants" id="Pp3c8_20680V3.1"/>
    </source>
</evidence>